<dbReference type="SUPFAM" id="SSF48403">
    <property type="entry name" value="Ankyrin repeat"/>
    <property type="match status" value="1"/>
</dbReference>
<keyword evidence="2" id="KW-0614">Plasmid</keyword>
<evidence type="ECO:0000313" key="3">
    <source>
        <dbReference type="Proteomes" id="UP000028181"/>
    </source>
</evidence>
<organism evidence="2 3">
    <name type="scientific">Neorhizobium galegae bv. orientalis str. HAMBI 540</name>
    <dbReference type="NCBI Taxonomy" id="1028800"/>
    <lineage>
        <taxon>Bacteria</taxon>
        <taxon>Pseudomonadati</taxon>
        <taxon>Pseudomonadota</taxon>
        <taxon>Alphaproteobacteria</taxon>
        <taxon>Hyphomicrobiales</taxon>
        <taxon>Rhizobiaceae</taxon>
        <taxon>Rhizobium/Agrobacterium group</taxon>
        <taxon>Neorhizobium</taxon>
    </lineage>
</organism>
<dbReference type="InterPro" id="IPR036770">
    <property type="entry name" value="Ankyrin_rpt-contain_sf"/>
</dbReference>
<reference evidence="3" key="1">
    <citation type="journal article" date="2014" name="BMC Genomics">
        <title>Genome sequencing of two Neorhizobium galegae strains reveals a noeT gene responsible for the unusual acetylation of the nodulation factors.</title>
        <authorList>
            <person name="Osterman J."/>
            <person name="Marsh J."/>
            <person name="Laine P.K."/>
            <person name="Zeng Z."/>
            <person name="Alatalo E."/>
            <person name="Sullivan J.T."/>
            <person name="Young J.P."/>
            <person name="Thomas-Oates J."/>
            <person name="Paulin L."/>
            <person name="Lindstrom K."/>
        </authorList>
    </citation>
    <scope>NUCLEOTIDE SEQUENCE [LARGE SCALE GENOMIC DNA]</scope>
    <source>
        <strain evidence="3">HAMBI 540</strain>
    </source>
</reference>
<dbReference type="RefSeq" id="WP_041365427.1">
    <property type="nucleotide sequence ID" value="NZ_HG938354.1"/>
</dbReference>
<dbReference type="Pfam" id="PF12796">
    <property type="entry name" value="Ank_2"/>
    <property type="match status" value="1"/>
</dbReference>
<dbReference type="PROSITE" id="PS50088">
    <property type="entry name" value="ANK_REPEAT"/>
    <property type="match status" value="1"/>
</dbReference>
<geneLocation type="plasmid" evidence="3">
    <name>II</name>
</geneLocation>
<dbReference type="PATRIC" id="fig|1028800.3.peg.5765"/>
<evidence type="ECO:0000313" key="2">
    <source>
        <dbReference type="EMBL" id="CDN51811.1"/>
    </source>
</evidence>
<keyword evidence="3" id="KW-1185">Reference proteome</keyword>
<dbReference type="OrthoDB" id="9811849at2"/>
<dbReference type="KEGG" id="ngg:RG540_PA11350"/>
<keyword evidence="1" id="KW-0040">ANK repeat</keyword>
<evidence type="ECO:0000256" key="1">
    <source>
        <dbReference type="PROSITE-ProRule" id="PRU00023"/>
    </source>
</evidence>
<sequence>MANFFAELRTDPNFDPHMIPDFSEISEDSRSYLQEAIAYRPEHAEAILQADVPLDHQDGNGQTALQYAVSRGMYDLATDIVNKGADLRCLDKYGNDALWTAVMHPRPSLPLIDLLVTKGAGPHRKNAAGRSSADMAITKKNQAMMTLFGP</sequence>
<protein>
    <submittedName>
        <fullName evidence="2">Ankyrin repeat protein</fullName>
    </submittedName>
</protein>
<gene>
    <name evidence="2" type="ORF">RG540_PA11350</name>
</gene>
<dbReference type="GeneID" id="24260488"/>
<dbReference type="EMBL" id="HG938354">
    <property type="protein sequence ID" value="CDN51811.1"/>
    <property type="molecule type" value="Genomic_DNA"/>
</dbReference>
<accession>A0A068T188</accession>
<dbReference type="Gene3D" id="1.25.40.20">
    <property type="entry name" value="Ankyrin repeat-containing domain"/>
    <property type="match status" value="1"/>
</dbReference>
<name>A0A068T188_NEOGA</name>
<dbReference type="Proteomes" id="UP000028181">
    <property type="component" value="Plasmid pHAMBI540a"/>
</dbReference>
<dbReference type="eggNOG" id="COG0666">
    <property type="taxonomic scope" value="Bacteria"/>
</dbReference>
<feature type="repeat" description="ANK" evidence="1">
    <location>
        <begin position="60"/>
        <end position="92"/>
    </location>
</feature>
<dbReference type="PROSITE" id="PS50297">
    <property type="entry name" value="ANK_REP_REGION"/>
    <property type="match status" value="1"/>
</dbReference>
<proteinExistence type="predicted"/>
<dbReference type="HOGENOM" id="CLU_000134_18_10_5"/>
<dbReference type="InterPro" id="IPR002110">
    <property type="entry name" value="Ankyrin_rpt"/>
</dbReference>
<dbReference type="AlphaFoldDB" id="A0A068T188"/>
<dbReference type="SMART" id="SM00248">
    <property type="entry name" value="ANK"/>
    <property type="match status" value="2"/>
</dbReference>